<feature type="transmembrane region" description="Helical" evidence="10">
    <location>
        <begin position="12"/>
        <end position="32"/>
    </location>
</feature>
<accession>A0A3A6PEV9</accession>
<dbReference type="InterPro" id="IPR003594">
    <property type="entry name" value="HATPase_dom"/>
</dbReference>
<evidence type="ECO:0000256" key="8">
    <source>
        <dbReference type="ARBA" id="ARBA00022840"/>
    </source>
</evidence>
<sequence>MMKRRLILRFTLQLTIAVVLSLLIVAAGIIWITQRYAEINISIDFSSIGLERLVESSKLTKDGIKFDPKLLEQVKLNNGWLQSLDEDGNVEQSFNTPSDVPLNYAPGEMISYWTGERPFPYHLYLWIQEKQGRLFTVVYGIKDETGPLLETAVAQGQAAADGRLQLPKTAEERLLALGGYAQVLNYTGAELASFNKPADAIDQYSVQEMALRTMYNARYGYRMHVQYVPETGMTWIVAVPNAMKTAQSETSWLPPEAKVLLIAISVMLLSLLLVFFLLSLWNARRFGSPMLHMLAWLDSLGKGIYTEPVDRKGIPRSRDQQGGWRSRYRVFSDVLHSIERLSVTLLRDRELREQNRSLREEWISGITHDLKTPLSSIQGYAHMLSEERYEWSADEVRQFSRTMLEKSGHMDTLINDLAMTYRISAGIQPPEGEVLELNEWLRKSVEQAASHPSFGEQRVSFVPSGKEMYIKLHAPWLNRIVMNLTANALLHNPPGTQLTVSVAEDDHNGGIAITFADDGKGMDEQTAARLFDRYYRGIDSMAMVEGTGLGMAIAKDLAEAMGGRITVDTSPGQGTVIRLYWPAAG</sequence>
<dbReference type="GO" id="GO:0030295">
    <property type="term" value="F:protein kinase activator activity"/>
    <property type="evidence" value="ECO:0007669"/>
    <property type="project" value="TreeGrafter"/>
</dbReference>
<dbReference type="SMART" id="SM00388">
    <property type="entry name" value="HisKA"/>
    <property type="match status" value="1"/>
</dbReference>
<dbReference type="CDD" id="cd00082">
    <property type="entry name" value="HisKA"/>
    <property type="match status" value="1"/>
</dbReference>
<dbReference type="Pfam" id="PF00512">
    <property type="entry name" value="HisKA"/>
    <property type="match status" value="1"/>
</dbReference>
<keyword evidence="9" id="KW-0902">Two-component regulatory system</keyword>
<evidence type="ECO:0000256" key="5">
    <source>
        <dbReference type="ARBA" id="ARBA00022679"/>
    </source>
</evidence>
<dbReference type="InterPro" id="IPR036890">
    <property type="entry name" value="HATPase_C_sf"/>
</dbReference>
<dbReference type="RefSeq" id="WP_120111174.1">
    <property type="nucleotide sequence ID" value="NZ_QXQB01000003.1"/>
</dbReference>
<evidence type="ECO:0000256" key="7">
    <source>
        <dbReference type="ARBA" id="ARBA00022777"/>
    </source>
</evidence>
<dbReference type="GO" id="GO:0000156">
    <property type="term" value="F:phosphorelay response regulator activity"/>
    <property type="evidence" value="ECO:0007669"/>
    <property type="project" value="TreeGrafter"/>
</dbReference>
<dbReference type="InterPro" id="IPR036097">
    <property type="entry name" value="HisK_dim/P_sf"/>
</dbReference>
<dbReference type="OrthoDB" id="368131at2"/>
<dbReference type="GO" id="GO:0005524">
    <property type="term" value="F:ATP binding"/>
    <property type="evidence" value="ECO:0007669"/>
    <property type="project" value="UniProtKB-KW"/>
</dbReference>
<proteinExistence type="predicted"/>
<dbReference type="PRINTS" id="PR00344">
    <property type="entry name" value="BCTRLSENSOR"/>
</dbReference>
<reference evidence="12 13" key="1">
    <citation type="submission" date="2018-09" db="EMBL/GenBank/DDBJ databases">
        <title>Paenibacillus aracenensis nov. sp. isolated from a cave in southern Spain.</title>
        <authorList>
            <person name="Jurado V."/>
            <person name="Gutierrez-Patricio S."/>
            <person name="Gonzalez-Pimentel J.L."/>
            <person name="Miller A.Z."/>
            <person name="Laiz L."/>
            <person name="Saiz-Jimenez C."/>
        </authorList>
    </citation>
    <scope>NUCLEOTIDE SEQUENCE [LARGE SCALE GENOMIC DNA]</scope>
    <source>
        <strain evidence="12 13">JCM 19203</strain>
    </source>
</reference>
<dbReference type="Gene3D" id="3.30.565.10">
    <property type="entry name" value="Histidine kinase-like ATPase, C-terminal domain"/>
    <property type="match status" value="1"/>
</dbReference>
<keyword evidence="7 12" id="KW-0418">Kinase</keyword>
<dbReference type="InterPro" id="IPR004358">
    <property type="entry name" value="Sig_transdc_His_kin-like_C"/>
</dbReference>
<comment type="catalytic activity">
    <reaction evidence="1">
        <text>ATP + protein L-histidine = ADP + protein N-phospho-L-histidine.</text>
        <dbReference type="EC" id="2.7.13.3"/>
    </reaction>
</comment>
<comment type="caution">
    <text evidence="12">The sequence shown here is derived from an EMBL/GenBank/DDBJ whole genome shotgun (WGS) entry which is preliminary data.</text>
</comment>
<dbReference type="Gene3D" id="1.10.287.130">
    <property type="match status" value="1"/>
</dbReference>
<keyword evidence="5" id="KW-0808">Transferase</keyword>
<keyword evidence="10" id="KW-0812">Transmembrane</keyword>
<organism evidence="12 13">
    <name type="scientific">Paenibacillus pinisoli</name>
    <dbReference type="NCBI Taxonomy" id="1276110"/>
    <lineage>
        <taxon>Bacteria</taxon>
        <taxon>Bacillati</taxon>
        <taxon>Bacillota</taxon>
        <taxon>Bacilli</taxon>
        <taxon>Bacillales</taxon>
        <taxon>Paenibacillaceae</taxon>
        <taxon>Paenibacillus</taxon>
    </lineage>
</organism>
<keyword evidence="8" id="KW-0067">ATP-binding</keyword>
<protein>
    <recommendedName>
        <fullName evidence="3">histidine kinase</fullName>
        <ecNumber evidence="3">2.7.13.3</ecNumber>
    </recommendedName>
</protein>
<evidence type="ECO:0000259" key="11">
    <source>
        <dbReference type="PROSITE" id="PS50109"/>
    </source>
</evidence>
<keyword evidence="13" id="KW-1185">Reference proteome</keyword>
<keyword evidence="4" id="KW-0597">Phosphoprotein</keyword>
<dbReference type="Proteomes" id="UP000267798">
    <property type="component" value="Unassembled WGS sequence"/>
</dbReference>
<dbReference type="EC" id="2.7.13.3" evidence="3"/>
<dbReference type="AlphaFoldDB" id="A0A3A6PEV9"/>
<dbReference type="InterPro" id="IPR050351">
    <property type="entry name" value="BphY/WalK/GraS-like"/>
</dbReference>
<evidence type="ECO:0000313" key="13">
    <source>
        <dbReference type="Proteomes" id="UP000267798"/>
    </source>
</evidence>
<comment type="subcellular location">
    <subcellularLocation>
        <location evidence="2">Membrane</location>
    </subcellularLocation>
</comment>
<dbReference type="PANTHER" id="PTHR42878">
    <property type="entry name" value="TWO-COMPONENT HISTIDINE KINASE"/>
    <property type="match status" value="1"/>
</dbReference>
<keyword evidence="10" id="KW-1133">Transmembrane helix</keyword>
<dbReference type="EMBL" id="QXQB01000003">
    <property type="protein sequence ID" value="RJX38690.1"/>
    <property type="molecule type" value="Genomic_DNA"/>
</dbReference>
<dbReference type="Pfam" id="PF02518">
    <property type="entry name" value="HATPase_c"/>
    <property type="match status" value="1"/>
</dbReference>
<evidence type="ECO:0000256" key="6">
    <source>
        <dbReference type="ARBA" id="ARBA00022741"/>
    </source>
</evidence>
<dbReference type="InterPro" id="IPR005467">
    <property type="entry name" value="His_kinase_dom"/>
</dbReference>
<evidence type="ECO:0000256" key="10">
    <source>
        <dbReference type="SAM" id="Phobius"/>
    </source>
</evidence>
<keyword evidence="10" id="KW-0472">Membrane</keyword>
<keyword evidence="6" id="KW-0547">Nucleotide-binding</keyword>
<evidence type="ECO:0000256" key="3">
    <source>
        <dbReference type="ARBA" id="ARBA00012438"/>
    </source>
</evidence>
<evidence type="ECO:0000256" key="1">
    <source>
        <dbReference type="ARBA" id="ARBA00000085"/>
    </source>
</evidence>
<dbReference type="PROSITE" id="PS50109">
    <property type="entry name" value="HIS_KIN"/>
    <property type="match status" value="1"/>
</dbReference>
<evidence type="ECO:0000313" key="12">
    <source>
        <dbReference type="EMBL" id="RJX38690.1"/>
    </source>
</evidence>
<dbReference type="GO" id="GO:0000155">
    <property type="term" value="F:phosphorelay sensor kinase activity"/>
    <property type="evidence" value="ECO:0007669"/>
    <property type="project" value="InterPro"/>
</dbReference>
<dbReference type="SMART" id="SM00387">
    <property type="entry name" value="HATPase_c"/>
    <property type="match status" value="1"/>
</dbReference>
<dbReference type="GO" id="GO:0007234">
    <property type="term" value="P:osmosensory signaling via phosphorelay pathway"/>
    <property type="evidence" value="ECO:0007669"/>
    <property type="project" value="TreeGrafter"/>
</dbReference>
<gene>
    <name evidence="12" type="ORF">D3P09_14175</name>
</gene>
<dbReference type="SUPFAM" id="SSF47384">
    <property type="entry name" value="Homodimeric domain of signal transducing histidine kinase"/>
    <property type="match status" value="1"/>
</dbReference>
<name>A0A3A6PEV9_9BACL</name>
<evidence type="ECO:0000256" key="9">
    <source>
        <dbReference type="ARBA" id="ARBA00023012"/>
    </source>
</evidence>
<dbReference type="PANTHER" id="PTHR42878:SF7">
    <property type="entry name" value="SENSOR HISTIDINE KINASE GLRK"/>
    <property type="match status" value="1"/>
</dbReference>
<feature type="domain" description="Histidine kinase" evidence="11">
    <location>
        <begin position="365"/>
        <end position="585"/>
    </location>
</feature>
<evidence type="ECO:0000256" key="2">
    <source>
        <dbReference type="ARBA" id="ARBA00004370"/>
    </source>
</evidence>
<feature type="transmembrane region" description="Helical" evidence="10">
    <location>
        <begin position="259"/>
        <end position="281"/>
    </location>
</feature>
<dbReference type="InterPro" id="IPR003661">
    <property type="entry name" value="HisK_dim/P_dom"/>
</dbReference>
<dbReference type="SUPFAM" id="SSF55874">
    <property type="entry name" value="ATPase domain of HSP90 chaperone/DNA topoisomerase II/histidine kinase"/>
    <property type="match status" value="1"/>
</dbReference>
<evidence type="ECO:0000256" key="4">
    <source>
        <dbReference type="ARBA" id="ARBA00022553"/>
    </source>
</evidence>